<dbReference type="Proteomes" id="UP000050454">
    <property type="component" value="Unassembled WGS sequence"/>
</dbReference>
<dbReference type="STRING" id="1605367.AFM12_17010"/>
<organism evidence="1 2">
    <name type="scientific">Jiulongibacter sediminis</name>
    <dbReference type="NCBI Taxonomy" id="1605367"/>
    <lineage>
        <taxon>Bacteria</taxon>
        <taxon>Pseudomonadati</taxon>
        <taxon>Bacteroidota</taxon>
        <taxon>Cytophagia</taxon>
        <taxon>Cytophagales</taxon>
        <taxon>Leadbetterellaceae</taxon>
        <taxon>Jiulongibacter</taxon>
    </lineage>
</organism>
<gene>
    <name evidence="1" type="ORF">AFM12_17010</name>
</gene>
<evidence type="ECO:0000313" key="2">
    <source>
        <dbReference type="Proteomes" id="UP000050454"/>
    </source>
</evidence>
<reference evidence="1 2" key="1">
    <citation type="submission" date="2015-07" db="EMBL/GenBank/DDBJ databases">
        <title>The draft genome sequence of Leadbetterella sp. JN14-9.</title>
        <authorList>
            <person name="Liu Y."/>
            <person name="Du J."/>
            <person name="Shao Z."/>
        </authorList>
    </citation>
    <scope>NUCLEOTIDE SEQUENCE [LARGE SCALE GENOMIC DNA]</scope>
    <source>
        <strain evidence="1 2">JN14-9</strain>
    </source>
</reference>
<proteinExistence type="predicted"/>
<dbReference type="AlphaFoldDB" id="A0A0P7BZ87"/>
<protein>
    <submittedName>
        <fullName evidence="1">Uncharacterized protein</fullName>
    </submittedName>
</protein>
<evidence type="ECO:0000313" key="1">
    <source>
        <dbReference type="EMBL" id="KPM46933.1"/>
    </source>
</evidence>
<sequence>MRRPKTVEELLQENRPNEYRALVNHEKYLVIDKVGGKNRRKRFIGEEFNFRNDFGARFYGQLTAVTDSTFSLTYFDQTMQKNVNRMFYLNEVDLIFKRNLKPGIEYKFNPLMFLPFAFDWIYFKRPPWQSTGSLALLAGIEVGRVMIGNRQKFYNRIRINEKNRLLVFQY</sequence>
<name>A0A0P7BZ87_9BACT</name>
<comment type="caution">
    <text evidence="1">The sequence shown here is derived from an EMBL/GenBank/DDBJ whole genome shotgun (WGS) entry which is preliminary data.</text>
</comment>
<dbReference type="EMBL" id="LGTQ01000013">
    <property type="protein sequence ID" value="KPM46933.1"/>
    <property type="molecule type" value="Genomic_DNA"/>
</dbReference>
<keyword evidence="2" id="KW-1185">Reference proteome</keyword>
<accession>A0A0P7BZ87</accession>